<keyword evidence="1" id="KW-0812">Transmembrane</keyword>
<organism evidence="2 4">
    <name type="scientific">Didymodactylos carnosus</name>
    <dbReference type="NCBI Taxonomy" id="1234261"/>
    <lineage>
        <taxon>Eukaryota</taxon>
        <taxon>Metazoa</taxon>
        <taxon>Spiralia</taxon>
        <taxon>Gnathifera</taxon>
        <taxon>Rotifera</taxon>
        <taxon>Eurotatoria</taxon>
        <taxon>Bdelloidea</taxon>
        <taxon>Philodinida</taxon>
        <taxon>Philodinidae</taxon>
        <taxon>Didymodactylos</taxon>
    </lineage>
</organism>
<reference evidence="2" key="1">
    <citation type="submission" date="2021-02" db="EMBL/GenBank/DDBJ databases">
        <authorList>
            <person name="Nowell W R."/>
        </authorList>
    </citation>
    <scope>NUCLEOTIDE SEQUENCE</scope>
</reference>
<dbReference type="SUPFAM" id="SSF51905">
    <property type="entry name" value="FAD/NAD(P)-binding domain"/>
    <property type="match status" value="1"/>
</dbReference>
<accession>A0A8S2FKK2</accession>
<evidence type="ECO:0000313" key="3">
    <source>
        <dbReference type="EMBL" id="CAF4283833.1"/>
    </source>
</evidence>
<dbReference type="EMBL" id="CAJOBA010055464">
    <property type="protein sequence ID" value="CAF4283833.1"/>
    <property type="molecule type" value="Genomic_DNA"/>
</dbReference>
<evidence type="ECO:0000313" key="4">
    <source>
        <dbReference type="Proteomes" id="UP000677228"/>
    </source>
</evidence>
<dbReference type="Proteomes" id="UP000682733">
    <property type="component" value="Unassembled WGS sequence"/>
</dbReference>
<comment type="caution">
    <text evidence="2">The sequence shown here is derived from an EMBL/GenBank/DDBJ whole genome shotgun (WGS) entry which is preliminary data.</text>
</comment>
<dbReference type="AlphaFoldDB" id="A0A8S2FKK2"/>
<protein>
    <recommendedName>
        <fullName evidence="5">FAD-binding domain-containing protein</fullName>
    </recommendedName>
</protein>
<evidence type="ECO:0000313" key="2">
    <source>
        <dbReference type="EMBL" id="CAF1494708.1"/>
    </source>
</evidence>
<sequence>MNERKQRNHAIIIGGSIGGMVTAAYLSKYFKRITIIESDDVLNDKLMQSTPEQLLDYRCLLENASSLGRTGVGQILQFHVIETEAYNILFNCYPELKDKLINVYGARICSLKHEMKFVVNEALLSQDLTEDFDWIGIDRFTLETVLRRELCLQFNDTNQIEWKCNSRVSQLLVDAESNTVLGVKYRSKNVDESQFELYGDFIVDCTGRLSSSTKWLKESLNLIVPTEQIHFGLGYVTFIGERFKTGRPELDSAHLIGDATYTPHHNKAFGTSAVRQIKTMDENSLGTLSNVLIYCINSEYPPNDSYDSVLEWAKEYLHPDYYLILKSTKPAGPLVPYRRAINDRKYVEKLGKKWPRNYILLGDAMCAFNPQYGQGIAHTCRQARLLGQIFEQNRCRLSDISHVYNRRASAISEECWMISTTNDWATPNLKVVKTDSSGVIRTYQRGGEKVHPSPKVPLLIKFLQWYNYWFFQCASKSGELATDFIHVMNQEKGPFLLMKPKTILKVIYASLLHNYSKS</sequence>
<feature type="transmembrane region" description="Helical" evidence="1">
    <location>
        <begin position="12"/>
        <end position="30"/>
    </location>
</feature>
<proteinExistence type="predicted"/>
<name>A0A8S2FKK2_9BILA</name>
<dbReference type="Proteomes" id="UP000677228">
    <property type="component" value="Unassembled WGS sequence"/>
</dbReference>
<evidence type="ECO:0000256" key="1">
    <source>
        <dbReference type="SAM" id="Phobius"/>
    </source>
</evidence>
<dbReference type="InterPro" id="IPR036188">
    <property type="entry name" value="FAD/NAD-bd_sf"/>
</dbReference>
<keyword evidence="1" id="KW-0472">Membrane</keyword>
<dbReference type="Gene3D" id="3.50.50.60">
    <property type="entry name" value="FAD/NAD(P)-binding domain"/>
    <property type="match status" value="2"/>
</dbReference>
<gene>
    <name evidence="2" type="ORF">OVA965_LOCUS36665</name>
    <name evidence="3" type="ORF">TMI583_LOCUS37691</name>
</gene>
<keyword evidence="1" id="KW-1133">Transmembrane helix</keyword>
<dbReference type="EMBL" id="CAJNOK010033479">
    <property type="protein sequence ID" value="CAF1494708.1"/>
    <property type="molecule type" value="Genomic_DNA"/>
</dbReference>
<evidence type="ECO:0008006" key="5">
    <source>
        <dbReference type="Google" id="ProtNLM"/>
    </source>
</evidence>